<organism evidence="6 7">
    <name type="scientific">Phoenicibacter congonensis</name>
    <dbReference type="NCBI Taxonomy" id="1944646"/>
    <lineage>
        <taxon>Bacteria</taxon>
        <taxon>Bacillati</taxon>
        <taxon>Actinomycetota</taxon>
        <taxon>Coriobacteriia</taxon>
        <taxon>Eggerthellales</taxon>
        <taxon>Eggerthellaceae</taxon>
        <taxon>Phoenicibacter</taxon>
    </lineage>
</organism>
<name>A0AA43RJ84_9ACTN</name>
<dbReference type="PANTHER" id="PTHR11496">
    <property type="entry name" value="ALCOHOL DEHYDROGENASE"/>
    <property type="match status" value="1"/>
</dbReference>
<dbReference type="GO" id="GO:0046872">
    <property type="term" value="F:metal ion binding"/>
    <property type="evidence" value="ECO:0007669"/>
    <property type="project" value="InterPro"/>
</dbReference>
<feature type="domain" description="Alcohol dehydrogenase iron-type/glycerol dehydrogenase GldA" evidence="4">
    <location>
        <begin position="1"/>
        <end position="109"/>
    </location>
</feature>
<dbReference type="SUPFAM" id="SSF56796">
    <property type="entry name" value="Dehydroquinate synthase-like"/>
    <property type="match status" value="1"/>
</dbReference>
<comment type="caution">
    <text evidence="6">The sequence shown here is derived from an EMBL/GenBank/DDBJ whole genome shotgun (WGS) entry which is preliminary data.</text>
</comment>
<dbReference type="FunFam" id="1.20.1090.10:FF:000001">
    <property type="entry name" value="Aldehyde-alcohol dehydrogenase"/>
    <property type="match status" value="1"/>
</dbReference>
<evidence type="ECO:0000256" key="3">
    <source>
        <dbReference type="ARBA" id="ARBA00023027"/>
    </source>
</evidence>
<gene>
    <name evidence="6" type="ORF">Q3982_09085</name>
</gene>
<sequence>GITGEPDDTMIAAGAAKYKDEGCDLLVAIGGGSPIDSMKAIAVNVSGEKEICDYYQEAIDIKLPMMTAIPTTAGTGSEATQFTVITDTKRNIKMLLKGAALVPDIAVVDGSFGVSAPRSVTASTGLDALTHAIEAYTSRRAQPLTDGICISAVKRLFKYLPAAYADGNDLTARNETAIAALEAGIAINNSSVTVVHGMSRPIGALYHVPHGLSNAMLLYKCMSFALDGAVNRFAALGRAINAADGNADDRAAAEAFLDAIGDICKKLEVPTLSEYGIDKEDFFGNIEKMADDALASGSPSNTEKEVTKTDIINIYQSLFS</sequence>
<dbReference type="Gene3D" id="1.20.1090.10">
    <property type="entry name" value="Dehydroquinate synthase-like - alpha domain"/>
    <property type="match status" value="1"/>
</dbReference>
<keyword evidence="3" id="KW-0520">NAD</keyword>
<keyword evidence="7" id="KW-1185">Reference proteome</keyword>
<comment type="similarity">
    <text evidence="1">Belongs to the iron-containing alcohol dehydrogenase family.</text>
</comment>
<dbReference type="Proteomes" id="UP001168575">
    <property type="component" value="Unassembled WGS sequence"/>
</dbReference>
<dbReference type="Gene3D" id="3.40.50.1970">
    <property type="match status" value="1"/>
</dbReference>
<dbReference type="Pfam" id="PF00465">
    <property type="entry name" value="Fe-ADH"/>
    <property type="match status" value="1"/>
</dbReference>
<keyword evidence="2" id="KW-0560">Oxidoreductase</keyword>
<dbReference type="PANTHER" id="PTHR11496:SF102">
    <property type="entry name" value="ALCOHOL DEHYDROGENASE 4"/>
    <property type="match status" value="1"/>
</dbReference>
<evidence type="ECO:0000259" key="4">
    <source>
        <dbReference type="Pfam" id="PF00465"/>
    </source>
</evidence>
<dbReference type="Pfam" id="PF25137">
    <property type="entry name" value="ADH_Fe_C"/>
    <property type="match status" value="1"/>
</dbReference>
<evidence type="ECO:0000313" key="6">
    <source>
        <dbReference type="EMBL" id="MDO4842814.1"/>
    </source>
</evidence>
<evidence type="ECO:0000259" key="5">
    <source>
        <dbReference type="Pfam" id="PF25137"/>
    </source>
</evidence>
<dbReference type="FunFam" id="3.40.50.1970:FF:000003">
    <property type="entry name" value="Alcohol dehydrogenase, iron-containing"/>
    <property type="match status" value="1"/>
</dbReference>
<proteinExistence type="inferred from homology"/>
<evidence type="ECO:0000256" key="2">
    <source>
        <dbReference type="ARBA" id="ARBA00023002"/>
    </source>
</evidence>
<accession>A0AA43RJ84</accession>
<dbReference type="InterPro" id="IPR056798">
    <property type="entry name" value="ADH_Fe_C"/>
</dbReference>
<dbReference type="AlphaFoldDB" id="A0AA43RJ84"/>
<dbReference type="GO" id="GO:0004022">
    <property type="term" value="F:alcohol dehydrogenase (NAD+) activity"/>
    <property type="evidence" value="ECO:0007669"/>
    <property type="project" value="UniProtKB-ARBA"/>
</dbReference>
<dbReference type="EMBL" id="JAUMVS010000320">
    <property type="protein sequence ID" value="MDO4842814.1"/>
    <property type="molecule type" value="Genomic_DNA"/>
</dbReference>
<dbReference type="InterPro" id="IPR039697">
    <property type="entry name" value="Alcohol_dehydrogenase_Fe"/>
</dbReference>
<evidence type="ECO:0000313" key="7">
    <source>
        <dbReference type="Proteomes" id="UP001168575"/>
    </source>
</evidence>
<feature type="non-terminal residue" evidence="6">
    <location>
        <position position="1"/>
    </location>
</feature>
<dbReference type="InterPro" id="IPR001670">
    <property type="entry name" value="ADH_Fe/GldA"/>
</dbReference>
<evidence type="ECO:0000256" key="1">
    <source>
        <dbReference type="ARBA" id="ARBA00007358"/>
    </source>
</evidence>
<dbReference type="PROSITE" id="PS00913">
    <property type="entry name" value="ADH_IRON_1"/>
    <property type="match status" value="1"/>
</dbReference>
<reference evidence="6" key="1">
    <citation type="submission" date="2023-07" db="EMBL/GenBank/DDBJ databases">
        <title>Between Cages and Wild: Unraveling the Impact of Captivity on Animal Microbiomes and Antimicrobial Resistance.</title>
        <authorList>
            <person name="Schmartz G.P."/>
            <person name="Rehner J."/>
            <person name="Schuff M.J."/>
            <person name="Becker S.L."/>
            <person name="Kravczyk M."/>
            <person name="Gurevich A."/>
            <person name="Francke R."/>
            <person name="Mueller R."/>
            <person name="Keller V."/>
            <person name="Keller A."/>
        </authorList>
    </citation>
    <scope>NUCLEOTIDE SEQUENCE</scope>
    <source>
        <strain evidence="6">S12M_St_49</strain>
    </source>
</reference>
<dbReference type="InterPro" id="IPR018211">
    <property type="entry name" value="ADH_Fe_CS"/>
</dbReference>
<dbReference type="CDD" id="cd08194">
    <property type="entry name" value="Fe-ADH-like"/>
    <property type="match status" value="1"/>
</dbReference>
<feature type="domain" description="Fe-containing alcohol dehydrogenase-like C-terminal" evidence="5">
    <location>
        <begin position="121"/>
        <end position="318"/>
    </location>
</feature>
<protein>
    <submittedName>
        <fullName evidence="6">Iron-containing alcohol dehydrogenase</fullName>
    </submittedName>
</protein>